<feature type="transmembrane region" description="Helical" evidence="8">
    <location>
        <begin position="223"/>
        <end position="243"/>
    </location>
</feature>
<feature type="transmembrane region" description="Helical" evidence="8">
    <location>
        <begin position="192"/>
        <end position="211"/>
    </location>
</feature>
<comment type="similarity">
    <text evidence="2">Belongs to the auxin efflux carrier (TC 2.A.69) family.</text>
</comment>
<dbReference type="Pfam" id="PF03547">
    <property type="entry name" value="Mem_trans"/>
    <property type="match status" value="1"/>
</dbReference>
<keyword evidence="6 8" id="KW-1133">Transmembrane helix</keyword>
<evidence type="ECO:0000256" key="4">
    <source>
        <dbReference type="ARBA" id="ARBA00022475"/>
    </source>
</evidence>
<reference evidence="9 10" key="1">
    <citation type="submission" date="2020-08" db="EMBL/GenBank/DDBJ databases">
        <title>Genomic Encyclopedia of Type Strains, Phase IV (KMG-IV): sequencing the most valuable type-strain genomes for metagenomic binning, comparative biology and taxonomic classification.</title>
        <authorList>
            <person name="Goeker M."/>
        </authorList>
    </citation>
    <scope>NUCLEOTIDE SEQUENCE [LARGE SCALE GENOMIC DNA]</scope>
    <source>
        <strain evidence="9 10">DSM 105074</strain>
    </source>
</reference>
<dbReference type="EMBL" id="JACHGF010000002">
    <property type="protein sequence ID" value="MBB5283013.1"/>
    <property type="molecule type" value="Genomic_DNA"/>
</dbReference>
<evidence type="ECO:0000313" key="10">
    <source>
        <dbReference type="Proteomes" id="UP000557307"/>
    </source>
</evidence>
<dbReference type="GO" id="GO:0055085">
    <property type="term" value="P:transmembrane transport"/>
    <property type="evidence" value="ECO:0007669"/>
    <property type="project" value="InterPro"/>
</dbReference>
<comment type="subcellular location">
    <subcellularLocation>
        <location evidence="1">Cell membrane</location>
        <topology evidence="1">Multi-pass membrane protein</topology>
    </subcellularLocation>
</comment>
<evidence type="ECO:0000256" key="5">
    <source>
        <dbReference type="ARBA" id="ARBA00022692"/>
    </source>
</evidence>
<keyword evidence="10" id="KW-1185">Reference proteome</keyword>
<keyword evidence="5 8" id="KW-0812">Transmembrane</keyword>
<dbReference type="Proteomes" id="UP000557307">
    <property type="component" value="Unassembled WGS sequence"/>
</dbReference>
<feature type="transmembrane region" description="Helical" evidence="8">
    <location>
        <begin position="34"/>
        <end position="53"/>
    </location>
</feature>
<feature type="transmembrane region" description="Helical" evidence="8">
    <location>
        <begin position="255"/>
        <end position="275"/>
    </location>
</feature>
<evidence type="ECO:0000256" key="2">
    <source>
        <dbReference type="ARBA" id="ARBA00010145"/>
    </source>
</evidence>
<evidence type="ECO:0000313" key="9">
    <source>
        <dbReference type="EMBL" id="MBB5283013.1"/>
    </source>
</evidence>
<keyword evidence="7 8" id="KW-0472">Membrane</keyword>
<sequence length="306" mass="33610">MDVLKELLTSVVPLYVFILIGYGASRWWGLKSQVISKILLYFLIPLVIFENILKAELDQFLIVAAIIFLLAALMNIPAQVASKYLDTDLNKNILRCSYSYFNVGWFGIPVVMALFGEEQMPLIISAYMGNVFYGDTIGYYLVSRSKDLPVSDSVKNVLKIPAIYACVAAIVANLLGLELPDTLEPVMKGASWTLSALGMLIIGITLTQVKLKELDYAFFGKLMALRYVAAAVLMGALVLAEMGLFSQLEGDEQKLLLLIPTFPIAANLVVFASFLDVETENSSVIVALSSLISLVLVPVVCMLLFQ</sequence>
<feature type="transmembrane region" description="Helical" evidence="8">
    <location>
        <begin position="281"/>
        <end position="305"/>
    </location>
</feature>
<evidence type="ECO:0000256" key="8">
    <source>
        <dbReference type="SAM" id="Phobius"/>
    </source>
</evidence>
<comment type="caution">
    <text evidence="9">The sequence shown here is derived from an EMBL/GenBank/DDBJ whole genome shotgun (WGS) entry which is preliminary data.</text>
</comment>
<keyword evidence="3" id="KW-0813">Transport</keyword>
<feature type="transmembrane region" description="Helical" evidence="8">
    <location>
        <begin position="60"/>
        <end position="78"/>
    </location>
</feature>
<protein>
    <recommendedName>
        <fullName evidence="11">AEC family transporter</fullName>
    </recommendedName>
</protein>
<name>A0A840TP63_9BACT</name>
<evidence type="ECO:0000256" key="1">
    <source>
        <dbReference type="ARBA" id="ARBA00004651"/>
    </source>
</evidence>
<dbReference type="AlphaFoldDB" id="A0A840TP63"/>
<evidence type="ECO:0000256" key="3">
    <source>
        <dbReference type="ARBA" id="ARBA00022448"/>
    </source>
</evidence>
<evidence type="ECO:0000256" key="7">
    <source>
        <dbReference type="ARBA" id="ARBA00023136"/>
    </source>
</evidence>
<accession>A0A840TP63</accession>
<proteinExistence type="inferred from homology"/>
<dbReference type="InterPro" id="IPR004776">
    <property type="entry name" value="Mem_transp_PIN-like"/>
</dbReference>
<dbReference type="RefSeq" id="WP_184172046.1">
    <property type="nucleotide sequence ID" value="NZ_JACHGF010000002.1"/>
</dbReference>
<dbReference type="PANTHER" id="PTHR36838">
    <property type="entry name" value="AUXIN EFFLUX CARRIER FAMILY PROTEIN"/>
    <property type="match status" value="1"/>
</dbReference>
<keyword evidence="4" id="KW-1003">Cell membrane</keyword>
<evidence type="ECO:0000256" key="6">
    <source>
        <dbReference type="ARBA" id="ARBA00022989"/>
    </source>
</evidence>
<feature type="transmembrane region" description="Helical" evidence="8">
    <location>
        <begin position="98"/>
        <end position="115"/>
    </location>
</feature>
<dbReference type="PANTHER" id="PTHR36838:SF1">
    <property type="entry name" value="SLR1864 PROTEIN"/>
    <property type="match status" value="1"/>
</dbReference>
<dbReference type="Gene3D" id="1.20.1530.20">
    <property type="match status" value="1"/>
</dbReference>
<dbReference type="GO" id="GO:0005886">
    <property type="term" value="C:plasma membrane"/>
    <property type="evidence" value="ECO:0007669"/>
    <property type="project" value="UniProtKB-SubCell"/>
</dbReference>
<feature type="transmembrane region" description="Helical" evidence="8">
    <location>
        <begin position="162"/>
        <end position="180"/>
    </location>
</feature>
<gene>
    <name evidence="9" type="ORF">HNQ92_001139</name>
</gene>
<feature type="transmembrane region" description="Helical" evidence="8">
    <location>
        <begin position="122"/>
        <end position="142"/>
    </location>
</feature>
<evidence type="ECO:0008006" key="11">
    <source>
        <dbReference type="Google" id="ProtNLM"/>
    </source>
</evidence>
<dbReference type="InterPro" id="IPR038770">
    <property type="entry name" value="Na+/solute_symporter_sf"/>
</dbReference>
<feature type="transmembrane region" description="Helical" evidence="8">
    <location>
        <begin position="7"/>
        <end position="28"/>
    </location>
</feature>
<organism evidence="9 10">
    <name type="scientific">Rhabdobacter roseus</name>
    <dbReference type="NCBI Taxonomy" id="1655419"/>
    <lineage>
        <taxon>Bacteria</taxon>
        <taxon>Pseudomonadati</taxon>
        <taxon>Bacteroidota</taxon>
        <taxon>Cytophagia</taxon>
        <taxon>Cytophagales</taxon>
        <taxon>Cytophagaceae</taxon>
        <taxon>Rhabdobacter</taxon>
    </lineage>
</organism>